<name>A0ABY2CLW4_METMH</name>
<evidence type="ECO:0008006" key="4">
    <source>
        <dbReference type="Google" id="ProtNLM"/>
    </source>
</evidence>
<keyword evidence="1" id="KW-0812">Transmembrane</keyword>
<protein>
    <recommendedName>
        <fullName evidence="4">Cardiolipin synthase N-terminal domain-containing protein</fullName>
    </recommendedName>
</protein>
<keyword evidence="1" id="KW-1133">Transmembrane helix</keyword>
<dbReference type="EMBL" id="SMCN01000010">
    <property type="protein sequence ID" value="TCV83200.1"/>
    <property type="molecule type" value="Genomic_DNA"/>
</dbReference>
<evidence type="ECO:0000313" key="3">
    <source>
        <dbReference type="Proteomes" id="UP000295649"/>
    </source>
</evidence>
<evidence type="ECO:0000313" key="2">
    <source>
        <dbReference type="EMBL" id="TCV83200.1"/>
    </source>
</evidence>
<keyword evidence="1" id="KW-0472">Membrane</keyword>
<proteinExistence type="predicted"/>
<organism evidence="2 3">
    <name type="scientific">Methylomonas methanica</name>
    <dbReference type="NCBI Taxonomy" id="421"/>
    <lineage>
        <taxon>Bacteria</taxon>
        <taxon>Pseudomonadati</taxon>
        <taxon>Pseudomonadota</taxon>
        <taxon>Gammaproteobacteria</taxon>
        <taxon>Methylococcales</taxon>
        <taxon>Methylococcaceae</taxon>
        <taxon>Methylomonas</taxon>
    </lineage>
</organism>
<gene>
    <name evidence="2" type="ORF">EDE11_110159</name>
</gene>
<keyword evidence="3" id="KW-1185">Reference proteome</keyword>
<dbReference type="Proteomes" id="UP000295649">
    <property type="component" value="Unassembled WGS sequence"/>
</dbReference>
<accession>A0ABY2CLW4</accession>
<reference evidence="2 3" key="1">
    <citation type="submission" date="2019-03" db="EMBL/GenBank/DDBJ databases">
        <title>Systems level insights into methane cycling in arid and semi-arid ecosystems.</title>
        <authorList>
            <person name="Kalyuzhnaya M."/>
        </authorList>
    </citation>
    <scope>NUCLEOTIDE SEQUENCE [LARGE SCALE GENOMIC DNA]</scope>
    <source>
        <strain evidence="2 3">S-1</strain>
    </source>
</reference>
<feature type="transmembrane region" description="Helical" evidence="1">
    <location>
        <begin position="30"/>
        <end position="49"/>
    </location>
</feature>
<sequence length="56" mass="6155">MVFLLLLNLISVAACNYLAKTRDSHHVVFWTSLGLGLGPLAIPILWFFVRGAGKTI</sequence>
<evidence type="ECO:0000256" key="1">
    <source>
        <dbReference type="SAM" id="Phobius"/>
    </source>
</evidence>
<comment type="caution">
    <text evidence="2">The sequence shown here is derived from an EMBL/GenBank/DDBJ whole genome shotgun (WGS) entry which is preliminary data.</text>
</comment>